<dbReference type="InterPro" id="IPR004843">
    <property type="entry name" value="Calcineurin-like_PHP"/>
</dbReference>
<dbReference type="GO" id="GO:0016787">
    <property type="term" value="F:hydrolase activity"/>
    <property type="evidence" value="ECO:0007669"/>
    <property type="project" value="InterPro"/>
</dbReference>
<proteinExistence type="predicted"/>
<dbReference type="PANTHER" id="PTHR36492:SF2">
    <property type="entry name" value="[ACYL-CARRIER-PROTEIN] PHOSPHODIESTERASE PPTH"/>
    <property type="match status" value="1"/>
</dbReference>
<dbReference type="AlphaFoldDB" id="A0A939EKL5"/>
<dbReference type="Gene3D" id="3.60.21.10">
    <property type="match status" value="1"/>
</dbReference>
<feature type="domain" description="Calcineurin-like phosphoesterase" evidence="1">
    <location>
        <begin position="8"/>
        <end position="239"/>
    </location>
</feature>
<sequence length="277" mass="31901">MSEHKTLKAISDLHLASEANRDALHALPSFRNDWLIVAGDVGEKFEHIRLAFETLTQKFEKVFWVPGNHDLWAIPETRDARPLAGEARYSALIDCARAYGVSTPEDPFEIWNGAGGPCVIAPLFLLYDYSFRPDAIARDEVVSWASEQGSVCADEFFLDPAPWQSREDWCAARCAETERRLQDIPVGMQTILVNHYPLRSDLIHIPRVPRFTPWCGTRRTENWHQRYNAKVVISGHLHTRRTDWRDATRFEEVSLGYPRQWDQTKGMSHYLRDILPA</sequence>
<dbReference type="CDD" id="cd00838">
    <property type="entry name" value="MPP_superfamily"/>
    <property type="match status" value="1"/>
</dbReference>
<gene>
    <name evidence="2" type="ORF">J0X15_03580</name>
</gene>
<organism evidence="2 3">
    <name type="scientific">Roseibium limicola</name>
    <dbReference type="NCBI Taxonomy" id="2816037"/>
    <lineage>
        <taxon>Bacteria</taxon>
        <taxon>Pseudomonadati</taxon>
        <taxon>Pseudomonadota</taxon>
        <taxon>Alphaproteobacteria</taxon>
        <taxon>Hyphomicrobiales</taxon>
        <taxon>Stappiaceae</taxon>
        <taxon>Roseibium</taxon>
    </lineage>
</organism>
<dbReference type="SUPFAM" id="SSF56300">
    <property type="entry name" value="Metallo-dependent phosphatases"/>
    <property type="match status" value="1"/>
</dbReference>
<keyword evidence="3" id="KW-1185">Reference proteome</keyword>
<dbReference type="PANTHER" id="PTHR36492">
    <property type="match status" value="1"/>
</dbReference>
<dbReference type="Proteomes" id="UP000664779">
    <property type="component" value="Unassembled WGS sequence"/>
</dbReference>
<dbReference type="EMBL" id="JAFLNF010000001">
    <property type="protein sequence ID" value="MBO0344294.1"/>
    <property type="molecule type" value="Genomic_DNA"/>
</dbReference>
<evidence type="ECO:0000313" key="3">
    <source>
        <dbReference type="Proteomes" id="UP000664779"/>
    </source>
</evidence>
<protein>
    <submittedName>
        <fullName evidence="2">Metallophosphoesterase</fullName>
    </submittedName>
</protein>
<name>A0A939EKL5_9HYPH</name>
<accession>A0A939EKL5</accession>
<reference evidence="2" key="1">
    <citation type="submission" date="2021-03" db="EMBL/GenBank/DDBJ databases">
        <title>Roseibium sp. CAU 1637 isolated from Incheon.</title>
        <authorList>
            <person name="Kim W."/>
        </authorList>
    </citation>
    <scope>NUCLEOTIDE SEQUENCE</scope>
    <source>
        <strain evidence="2">CAU 1637</strain>
    </source>
</reference>
<dbReference type="Pfam" id="PF00149">
    <property type="entry name" value="Metallophos"/>
    <property type="match status" value="1"/>
</dbReference>
<evidence type="ECO:0000313" key="2">
    <source>
        <dbReference type="EMBL" id="MBO0344294.1"/>
    </source>
</evidence>
<evidence type="ECO:0000259" key="1">
    <source>
        <dbReference type="Pfam" id="PF00149"/>
    </source>
</evidence>
<dbReference type="InterPro" id="IPR029052">
    <property type="entry name" value="Metallo-depent_PP-like"/>
</dbReference>
<comment type="caution">
    <text evidence="2">The sequence shown here is derived from an EMBL/GenBank/DDBJ whole genome shotgun (WGS) entry which is preliminary data.</text>
</comment>
<dbReference type="InterPro" id="IPR052963">
    <property type="entry name" value="Pantetheine_PDE"/>
</dbReference>